<dbReference type="InterPro" id="IPR050091">
    <property type="entry name" value="PKS_NRPS_Biosynth_Enz"/>
</dbReference>
<evidence type="ECO:0000256" key="11">
    <source>
        <dbReference type="ARBA" id="ARBA00023160"/>
    </source>
</evidence>
<comment type="caution">
    <text evidence="17">The sequence shown here is derived from an EMBL/GenBank/DDBJ whole genome shotgun (WGS) entry which is preliminary data.</text>
</comment>
<dbReference type="InterPro" id="IPR016035">
    <property type="entry name" value="Acyl_Trfase/lysoPLipase"/>
</dbReference>
<dbReference type="Gene3D" id="3.40.366.10">
    <property type="entry name" value="Malonyl-Coenzyme A Acyl Carrier Protein, domain 2"/>
    <property type="match status" value="1"/>
</dbReference>
<feature type="domain" description="PKS/mFAS DH" evidence="16">
    <location>
        <begin position="848"/>
        <end position="1128"/>
    </location>
</feature>
<dbReference type="SUPFAM" id="SSF52151">
    <property type="entry name" value="FabD/lysophospholipase-like"/>
    <property type="match status" value="1"/>
</dbReference>
<evidence type="ECO:0000256" key="10">
    <source>
        <dbReference type="ARBA" id="ARBA00023098"/>
    </source>
</evidence>
<evidence type="ECO:0000256" key="6">
    <source>
        <dbReference type="ARBA" id="ARBA00022832"/>
    </source>
</evidence>
<keyword evidence="8" id="KW-0560">Oxidoreductase</keyword>
<keyword evidence="10" id="KW-0443">Lipid metabolism</keyword>
<protein>
    <recommendedName>
        <fullName evidence="2">Fatty acid synthase</fullName>
        <ecNumber evidence="1">2.3.1.85</ecNumber>
    </recommendedName>
</protein>
<dbReference type="Gene3D" id="3.40.50.1820">
    <property type="entry name" value="alpha/beta hydrolase"/>
    <property type="match status" value="1"/>
</dbReference>
<dbReference type="PANTHER" id="PTHR43775:SF7">
    <property type="entry name" value="FATTY ACID SYNTHASE"/>
    <property type="match status" value="1"/>
</dbReference>
<keyword evidence="12" id="KW-0511">Multifunctional enzyme</keyword>
<dbReference type="PANTHER" id="PTHR43775">
    <property type="entry name" value="FATTY ACID SYNTHASE"/>
    <property type="match status" value="1"/>
</dbReference>
<dbReference type="GO" id="GO:0006633">
    <property type="term" value="P:fatty acid biosynthetic process"/>
    <property type="evidence" value="ECO:0007669"/>
    <property type="project" value="UniProtKB-KW"/>
</dbReference>
<dbReference type="InterPro" id="IPR020843">
    <property type="entry name" value="ER"/>
</dbReference>
<dbReference type="InterPro" id="IPR029058">
    <property type="entry name" value="AB_hydrolase_fold"/>
</dbReference>
<dbReference type="PROSITE" id="PS52019">
    <property type="entry name" value="PKS_MFAS_DH"/>
    <property type="match status" value="1"/>
</dbReference>
<evidence type="ECO:0000256" key="13">
    <source>
        <dbReference type="ARBA" id="ARBA00044883"/>
    </source>
</evidence>
<dbReference type="GO" id="GO:0016491">
    <property type="term" value="F:oxidoreductase activity"/>
    <property type="evidence" value="ECO:0007669"/>
    <property type="project" value="UniProtKB-KW"/>
</dbReference>
<keyword evidence="5" id="KW-0378">Hydrolase</keyword>
<dbReference type="CDD" id="cd00833">
    <property type="entry name" value="PKS"/>
    <property type="match status" value="1"/>
</dbReference>
<evidence type="ECO:0000256" key="3">
    <source>
        <dbReference type="ARBA" id="ARBA00022450"/>
    </source>
</evidence>
<dbReference type="Gene3D" id="3.90.180.10">
    <property type="entry name" value="Medium-chain alcohol dehydrogenases, catalytic domain"/>
    <property type="match status" value="1"/>
</dbReference>
<dbReference type="InterPro" id="IPR020841">
    <property type="entry name" value="PKS_Beta-ketoAc_synthase_dom"/>
</dbReference>
<feature type="region of interest" description="C-terminal hotdog fold" evidence="14">
    <location>
        <begin position="992"/>
        <end position="1128"/>
    </location>
</feature>
<dbReference type="InterPro" id="IPR032821">
    <property type="entry name" value="PKS_assoc"/>
</dbReference>
<dbReference type="Pfam" id="PF16197">
    <property type="entry name" value="KAsynt_C_assoc"/>
    <property type="match status" value="1"/>
</dbReference>
<dbReference type="Proteomes" id="UP001367676">
    <property type="component" value="Unassembled WGS sequence"/>
</dbReference>
<evidence type="ECO:0000256" key="14">
    <source>
        <dbReference type="PROSITE-ProRule" id="PRU01363"/>
    </source>
</evidence>
<dbReference type="GO" id="GO:0004312">
    <property type="term" value="F:fatty acid synthase activity"/>
    <property type="evidence" value="ECO:0007669"/>
    <property type="project" value="UniProtKB-EC"/>
</dbReference>
<keyword evidence="9" id="KW-0520">NAD</keyword>
<proteinExistence type="predicted"/>
<keyword evidence="6" id="KW-0276">Fatty acid metabolism</keyword>
<dbReference type="InterPro" id="IPR016036">
    <property type="entry name" value="Malonyl_transacylase_ACP-bd"/>
</dbReference>
<dbReference type="Gene3D" id="3.10.129.110">
    <property type="entry name" value="Polyketide synthase dehydratase"/>
    <property type="match status" value="1"/>
</dbReference>
<dbReference type="InterPro" id="IPR049900">
    <property type="entry name" value="PKS_mFAS_DH"/>
</dbReference>
<dbReference type="Pfam" id="PF00698">
    <property type="entry name" value="Acyl_transf_1"/>
    <property type="match status" value="1"/>
</dbReference>
<gene>
    <name evidence="17" type="ORF">V9T40_006842</name>
</gene>
<dbReference type="InterPro" id="IPR001227">
    <property type="entry name" value="Ac_transferase_dom_sf"/>
</dbReference>
<dbReference type="InterPro" id="IPR049391">
    <property type="entry name" value="FAS_pseudo-KR"/>
</dbReference>
<dbReference type="EC" id="2.3.1.85" evidence="1"/>
<feature type="active site" description="Proton acceptor; for dehydratase activity" evidence="14">
    <location>
        <position position="884"/>
    </location>
</feature>
<evidence type="ECO:0000256" key="5">
    <source>
        <dbReference type="ARBA" id="ARBA00022801"/>
    </source>
</evidence>
<evidence type="ECO:0000256" key="7">
    <source>
        <dbReference type="ARBA" id="ARBA00022857"/>
    </source>
</evidence>
<dbReference type="InterPro" id="IPR016039">
    <property type="entry name" value="Thiolase-like"/>
</dbReference>
<keyword evidence="4" id="KW-0444">Lipid biosynthesis</keyword>
<keyword evidence="7" id="KW-0521">NADP</keyword>
<keyword evidence="11" id="KW-0275">Fatty acid biosynthesis</keyword>
<evidence type="ECO:0000256" key="9">
    <source>
        <dbReference type="ARBA" id="ARBA00023027"/>
    </source>
</evidence>
<reference evidence="17 18" key="1">
    <citation type="submission" date="2024-03" db="EMBL/GenBank/DDBJ databases">
        <title>Adaptation during the transition from Ophiocordyceps entomopathogen to insect associate is accompanied by gene loss and intensified selection.</title>
        <authorList>
            <person name="Ward C.M."/>
            <person name="Onetto C.A."/>
            <person name="Borneman A.R."/>
        </authorList>
    </citation>
    <scope>NUCLEOTIDE SEQUENCE [LARGE SCALE GENOMIC DNA]</scope>
    <source>
        <strain evidence="17">AWRI1</strain>
        <tissue evidence="17">Single Adult Female</tissue>
    </source>
</reference>
<feature type="region of interest" description="N-terminal hotdog fold" evidence="14">
    <location>
        <begin position="848"/>
        <end position="978"/>
    </location>
</feature>
<comment type="catalytic activity">
    <reaction evidence="13">
        <text>acetyl-CoA + n malonyl-CoA + 2n NADPH + 2n H(+) = a long-chain fatty acid + (n+1) CoA + n CO2 + 2n NADP(+).</text>
        <dbReference type="EC" id="2.3.1.85"/>
    </reaction>
</comment>
<evidence type="ECO:0000256" key="1">
    <source>
        <dbReference type="ARBA" id="ARBA00012873"/>
    </source>
</evidence>
<keyword evidence="3" id="KW-0596">Phosphopantetheine</keyword>
<evidence type="ECO:0000256" key="4">
    <source>
        <dbReference type="ARBA" id="ARBA00022516"/>
    </source>
</evidence>
<keyword evidence="18" id="KW-1185">Reference proteome</keyword>
<feature type="domain" description="Ketosynthase family 3 (KS3)" evidence="15">
    <location>
        <begin position="4"/>
        <end position="414"/>
    </location>
</feature>
<evidence type="ECO:0000256" key="2">
    <source>
        <dbReference type="ARBA" id="ARBA00018769"/>
    </source>
</evidence>
<name>A0AAN9Y7H6_9HEMI</name>
<dbReference type="SUPFAM" id="SSF55048">
    <property type="entry name" value="Probable ACP-binding domain of malonyl-CoA ACP transacylase"/>
    <property type="match status" value="1"/>
</dbReference>
<accession>A0AAN9Y7H6</accession>
<dbReference type="Pfam" id="PF00109">
    <property type="entry name" value="ketoacyl-synt"/>
    <property type="match status" value="1"/>
</dbReference>
<dbReference type="SMART" id="SM00827">
    <property type="entry name" value="PKS_AT"/>
    <property type="match status" value="1"/>
</dbReference>
<evidence type="ECO:0000256" key="8">
    <source>
        <dbReference type="ARBA" id="ARBA00023002"/>
    </source>
</evidence>
<dbReference type="PROSITE" id="PS52004">
    <property type="entry name" value="KS3_2"/>
    <property type="match status" value="1"/>
</dbReference>
<dbReference type="Gene3D" id="3.30.70.3290">
    <property type="match status" value="1"/>
</dbReference>
<sequence length="2134" mass="238936">MTYEHEVVISGISGRFPECNDVDSIKQILYNKENVITYDNRKWPQGYRYEFGEVSVPCGTGKYTSIQKYDISVFAVNSVLANQMDILNRMVMEPSFEAILDAGINPSTLMGANIGCYVGVGIGEVECIKLLNTIDKLGIVGCSKAMLANRISFALNLTGPSHSFYNGLLGGFEALSAAYQGVASGRIDAAIVGASSAIVDPKISLHFVQLGYLSPDALCRSFDAGASGYGRSEATILMFLQRAKDAKRNYGTVMLSKSILYGINPNTPLDFDEELVEKTFKDIYDEHKEVKPEKIQFFEMDASAVKRCEKMESNVVANVFCKNRKEPLLVGSVKSNVGHTESAAGFMSILKALFALDSDQIAPNMHFTKPNPELEPLVQGRLKVVTETTKLPGELVAVNSFSVNGELNHVVLKQNSKVNNPKETEKDSLPRLMILCGRDKTALEEVIKKVESKPLDKYFVAMVNDIFKTPLTTHIYRSYTVLPPAVGGSSVDITGGDKRPIWFVFSGMGSQWNGMGKGLLDIPIFAETVERCDKVLRPKGLDIYDILTSDDTTLFDDIVNAFVGIITIQVGLVNVVKALGIEADGIIGHSVGENACAYADGCLTLEQAVLASWARGVASTEVETTRGMMAAIGKGYSQIKDSLPEGIEVACHNSADSCTLTGPVDLVNKFVEKLKKEGIFARSVNVSNIAYHSKHIVPAAPMLQKRLKEVISEPKLRSSKWISTSIPESQWNEPLAQTCSAEYLTNNLVSSVLFEEGSKHIPENAVVIEIAPHGLLQAILKRSLHDSNTNVSLTLRSKEPKAVNYLLSAVGKLFIAGCQPDVNAIFPTLEYPAPRGTPSISPLATWDHSLVCTTISPMADKPLSQLFIPVKLSKGNEYSFIKAHRVKGYEVIPPSLYLYLTWHIFSLIRNEKFGNSSIVFENIRVHKHIRISVEKTRLLTVMVNQGSGSFEVLLEKNTEHDNPKLLLTGTIYVPFENLNIENATEKKENRTSIRISGDEFYKMLNEIGYELEDDFNNVEEVSMNDKGSTGKIKWNDNWVGFLDSLLKIYMYSDKKKSDLMFPDRIRRLAICTSQFESVKAGDELIFATDFTAKELICNGVEMRDFHYGKPNVSFLNAKSTLAELQAKKFYPHFYPQVQNISQYLNLCLQLIVENTIAIKSSEAKVQIVDTSVDATALLKRIINSNSWLKTRITFTDQKEFTSGKVAHDDTHLVIVNNFTSYDEIYANTKNKLDDMFVLTIGSLSNDYSTSSCQRFVEISKEAFENTLITLFKKIPATNGHIPTVLKADDNWVTKLSPLLKTKKTEPVILLRYGVELTDLQVMLSKQKKYPNIRCLFIMDDNAPQFSIDNPVYKKQIAQDLPVAVYKDGQWGSYLHLEIDLQPNENETATSFDIPISDYKLDAVDLRFIAPGTKLPTFPQTSEDKDPSYGFEFSGVSGSGKRKFGLGFYNPVESVKKPDEFLTWQIPKQWSYEDASTVPFFYLQVYYILYKFIRSDAKPVIILNSSNISFSAAFIAVASQKKFEIFVVVNDDNERDILQHAFPNMPRDHMLDRENCRYEFQLKIATKGRGVDLCVNCIADEKHLTAVLNCADLFGKYVEMTDQKYSVESEFGMLVFFKLLLFTTGPRSISSILELPEEDKKQLSILMENGIKEGFVKPLPRNVILDTKEVSNSQRSRISNAKTVYRCSTFNDEEEKVNKKIGGKLRCDDQHSFIIVSGGKKTKLWFELVEWLINRGARKFIVALDNFSVDPKISHQINRLLVQKKATIILTTIKKTNTVEDSASLIAEANNVAPLEAIFFVSLDPAGHIIENLDIASRSEPPFHFICMFSGGLKECERRRRIGFPAVLIHAEKSPNKLSDGMEEIERALIQYDFNHSTPVYELVDKSKTKGKAASLLHLSDFISVDMEKLEDIGFYSTRVPEFVEVPSLSLKYVETKGVYPIYVIPSTDAKHLQPLTSNLAYPVFCSTFSEDSGSAADIAAQLLKSLEKIQASGPVTIVGETWSSCIAIELSRLIQDKKRPVKLFLIEGDPSMWRRCIHQLGDINSLQFNNNLLKELINVSVKTNEQPQNWQRCLEQFEQTLPCPKDCRNNIIKTLNGIRNRLITSFTYEWRGQSLNHITLFKLRTSENTLAEVS</sequence>
<evidence type="ECO:0000256" key="12">
    <source>
        <dbReference type="ARBA" id="ARBA00023268"/>
    </source>
</evidence>
<dbReference type="EMBL" id="JBBCAQ010000007">
    <property type="protein sequence ID" value="KAK7602868.1"/>
    <property type="molecule type" value="Genomic_DNA"/>
</dbReference>
<evidence type="ECO:0000313" key="18">
    <source>
        <dbReference type="Proteomes" id="UP001367676"/>
    </source>
</evidence>
<dbReference type="SMART" id="SM00829">
    <property type="entry name" value="PKS_ER"/>
    <property type="match status" value="1"/>
</dbReference>
<dbReference type="Pfam" id="PF21149">
    <property type="entry name" value="FAS_pseudo-KR"/>
    <property type="match status" value="1"/>
</dbReference>
<dbReference type="InterPro" id="IPR014030">
    <property type="entry name" value="Ketoacyl_synth_N"/>
</dbReference>
<feature type="active site" description="Proton donor; for dehydratase activity" evidence="14">
    <location>
        <position position="1043"/>
    </location>
</feature>
<dbReference type="SMART" id="SM00825">
    <property type="entry name" value="PKS_KS"/>
    <property type="match status" value="1"/>
</dbReference>
<organism evidence="17 18">
    <name type="scientific">Parthenolecanium corni</name>
    <dbReference type="NCBI Taxonomy" id="536013"/>
    <lineage>
        <taxon>Eukaryota</taxon>
        <taxon>Metazoa</taxon>
        <taxon>Ecdysozoa</taxon>
        <taxon>Arthropoda</taxon>
        <taxon>Hexapoda</taxon>
        <taxon>Insecta</taxon>
        <taxon>Pterygota</taxon>
        <taxon>Neoptera</taxon>
        <taxon>Paraneoptera</taxon>
        <taxon>Hemiptera</taxon>
        <taxon>Sternorrhyncha</taxon>
        <taxon>Coccoidea</taxon>
        <taxon>Coccidae</taxon>
        <taxon>Parthenolecanium</taxon>
    </lineage>
</organism>
<evidence type="ECO:0000259" key="16">
    <source>
        <dbReference type="PROSITE" id="PS52019"/>
    </source>
</evidence>
<evidence type="ECO:0000313" key="17">
    <source>
        <dbReference type="EMBL" id="KAK7602868.1"/>
    </source>
</evidence>
<dbReference type="InterPro" id="IPR014031">
    <property type="entry name" value="Ketoacyl_synth_C"/>
</dbReference>
<dbReference type="SUPFAM" id="SSF53901">
    <property type="entry name" value="Thiolase-like"/>
    <property type="match status" value="2"/>
</dbReference>
<dbReference type="InterPro" id="IPR036291">
    <property type="entry name" value="NAD(P)-bd_dom_sf"/>
</dbReference>
<dbReference type="InterPro" id="IPR042104">
    <property type="entry name" value="PKS_dehydratase_sf"/>
</dbReference>
<dbReference type="Gene3D" id="3.40.47.10">
    <property type="match status" value="1"/>
</dbReference>
<evidence type="ECO:0000259" key="15">
    <source>
        <dbReference type="PROSITE" id="PS52004"/>
    </source>
</evidence>
<dbReference type="SUPFAM" id="SSF51735">
    <property type="entry name" value="NAD(P)-binding Rossmann-fold domains"/>
    <property type="match status" value="1"/>
</dbReference>
<dbReference type="GO" id="GO:0016787">
    <property type="term" value="F:hydrolase activity"/>
    <property type="evidence" value="ECO:0007669"/>
    <property type="project" value="UniProtKB-KW"/>
</dbReference>
<dbReference type="InterPro" id="IPR014043">
    <property type="entry name" value="Acyl_transferase_dom"/>
</dbReference>
<dbReference type="Pfam" id="PF02801">
    <property type="entry name" value="Ketoacyl-synt_C"/>
    <property type="match status" value="1"/>
</dbReference>